<dbReference type="AlphaFoldDB" id="A0A7H0H535"/>
<evidence type="ECO:0000313" key="3">
    <source>
        <dbReference type="EMBL" id="QNP55651.1"/>
    </source>
</evidence>
<dbReference type="EMBL" id="CP060789">
    <property type="protein sequence ID" value="QNP55651.1"/>
    <property type="molecule type" value="Genomic_DNA"/>
</dbReference>
<dbReference type="Proteomes" id="UP000516117">
    <property type="component" value="Chromosome"/>
</dbReference>
<evidence type="ECO:0000313" key="4">
    <source>
        <dbReference type="Proteomes" id="UP000516117"/>
    </source>
</evidence>
<accession>A0A7H0H535</accession>
<feature type="domain" description="Non-reducing end beta-L-arabinofuranosidase-like GH127 catalytic" evidence="2">
    <location>
        <begin position="17"/>
        <end position="224"/>
    </location>
</feature>
<feature type="compositionally biased region" description="Low complexity" evidence="1">
    <location>
        <begin position="332"/>
        <end position="341"/>
    </location>
</feature>
<evidence type="ECO:0000256" key="1">
    <source>
        <dbReference type="SAM" id="MobiDB-lite"/>
    </source>
</evidence>
<keyword evidence="4" id="KW-1185">Reference proteome</keyword>
<protein>
    <submittedName>
        <fullName evidence="3">Glycoside hydrolase family 127 protein</fullName>
    </submittedName>
</protein>
<dbReference type="PANTHER" id="PTHR43465">
    <property type="entry name" value="DUF1680 DOMAIN PROTEIN (AFU_ORTHOLOGUE AFUA_1G08910)"/>
    <property type="match status" value="1"/>
</dbReference>
<feature type="compositionally biased region" description="Low complexity" evidence="1">
    <location>
        <begin position="305"/>
        <end position="322"/>
    </location>
</feature>
<dbReference type="SUPFAM" id="SSF48208">
    <property type="entry name" value="Six-hairpin glycosidases"/>
    <property type="match status" value="1"/>
</dbReference>
<evidence type="ECO:0000259" key="2">
    <source>
        <dbReference type="Pfam" id="PF07944"/>
    </source>
</evidence>
<feature type="region of interest" description="Disordered" evidence="1">
    <location>
        <begin position="226"/>
        <end position="341"/>
    </location>
</feature>
<feature type="compositionally biased region" description="Low complexity" evidence="1">
    <location>
        <begin position="413"/>
        <end position="433"/>
    </location>
</feature>
<sequence>MHTSSLASAQLPVGSATLTFGPWAERFEHVRDRAVPTMRDDLFDDVLSGARHNFEVATGRADGAHQGPPFLDGDLYKWLEAAVALLAQGDDPELDTCVEDLVSLIAEAQRADGYLHTPTQIAQLQRGADETLADRLNFETYNLGHLMTAACLHHAVTGRTTLLAVAERAAGFLINLIADNPDLVARSAICPSHYMGTVELFRTTGDSRYLQLARDLITLRDRVPASGLGATTTRTGSPSLRRRPSSATPSARTTSTPALQTCFSRNPTRTSPPASPGSGRTSPTRRYTSRVGTAPSTTGPPPMGSPGRSRSPRSTSPTGGRTSYRRSRPTTRRAPPSATCCGRGGCCCAPVRSATPTPSKSPSTTRCSAASASATPATSTPTLCARSATFPTRCVVPATRRWIRSPPRRRRTSGCASATCRASAARPTSSAPSPGCPSTATRRCRTVS</sequence>
<feature type="compositionally biased region" description="Low complexity" evidence="1">
    <location>
        <begin position="231"/>
        <end position="258"/>
    </location>
</feature>
<keyword evidence="3" id="KW-0378">Hydrolase</keyword>
<name>A0A7H0H535_9ACTN</name>
<feature type="region of interest" description="Disordered" evidence="1">
    <location>
        <begin position="406"/>
        <end position="448"/>
    </location>
</feature>
<feature type="compositionally biased region" description="Polar residues" evidence="1">
    <location>
        <begin position="259"/>
        <end position="286"/>
    </location>
</feature>
<proteinExistence type="predicted"/>
<dbReference type="GO" id="GO:0005975">
    <property type="term" value="P:carbohydrate metabolic process"/>
    <property type="evidence" value="ECO:0007669"/>
    <property type="project" value="InterPro"/>
</dbReference>
<dbReference type="InterPro" id="IPR008928">
    <property type="entry name" value="6-hairpin_glycosidase_sf"/>
</dbReference>
<dbReference type="InterPro" id="IPR049174">
    <property type="entry name" value="Beta-AFase-like"/>
</dbReference>
<organism evidence="3 4">
    <name type="scientific">Tessaracoccus defluvii</name>
    <dbReference type="NCBI Taxonomy" id="1285901"/>
    <lineage>
        <taxon>Bacteria</taxon>
        <taxon>Bacillati</taxon>
        <taxon>Actinomycetota</taxon>
        <taxon>Actinomycetes</taxon>
        <taxon>Propionibacteriales</taxon>
        <taxon>Propionibacteriaceae</taxon>
        <taxon>Tessaracoccus</taxon>
    </lineage>
</organism>
<reference evidence="3 4" key="1">
    <citation type="submission" date="2020-08" db="EMBL/GenBank/DDBJ databases">
        <title>Genome sequence of Tessaracoccus defluvii JCM 17540T.</title>
        <authorList>
            <person name="Hyun D.-W."/>
            <person name="Bae J.-W."/>
        </authorList>
    </citation>
    <scope>NUCLEOTIDE SEQUENCE [LARGE SCALE GENOMIC DNA]</scope>
    <source>
        <strain evidence="3 4">JCM 17540</strain>
    </source>
</reference>
<gene>
    <name evidence="3" type="ORF">H9L22_16060</name>
</gene>
<dbReference type="Pfam" id="PF07944">
    <property type="entry name" value="Beta-AFase-like_GH127_cat"/>
    <property type="match status" value="1"/>
</dbReference>
<dbReference type="PANTHER" id="PTHR43465:SF1">
    <property type="entry name" value="NON-REDUCING END BETA-L-ARABINOFURANOSIDASE"/>
    <property type="match status" value="1"/>
</dbReference>
<dbReference type="GO" id="GO:0016787">
    <property type="term" value="F:hydrolase activity"/>
    <property type="evidence" value="ECO:0007669"/>
    <property type="project" value="UniProtKB-KW"/>
</dbReference>
<dbReference type="KEGG" id="tdf:H9L22_16060"/>
<dbReference type="InterPro" id="IPR012878">
    <property type="entry name" value="Beta-AFase-like_GH127_cat"/>
</dbReference>